<organism evidence="1">
    <name type="scientific">Siphoviridae sp. ct5FX1</name>
    <dbReference type="NCBI Taxonomy" id="2825335"/>
    <lineage>
        <taxon>Viruses</taxon>
        <taxon>Duplodnaviria</taxon>
        <taxon>Heunggongvirae</taxon>
        <taxon>Uroviricota</taxon>
        <taxon>Caudoviricetes</taxon>
    </lineage>
</organism>
<proteinExistence type="predicted"/>
<reference evidence="1" key="1">
    <citation type="journal article" date="2021" name="Proc. Natl. Acad. Sci. U.S.A.">
        <title>A Catalog of Tens of Thousands of Viruses from Human Metagenomes Reveals Hidden Associations with Chronic Diseases.</title>
        <authorList>
            <person name="Tisza M.J."/>
            <person name="Buck C.B."/>
        </authorList>
    </citation>
    <scope>NUCLEOTIDE SEQUENCE</scope>
    <source>
        <strain evidence="1">Ct5FX1</strain>
    </source>
</reference>
<protein>
    <submittedName>
        <fullName evidence="1">Uncharacterized protein</fullName>
    </submittedName>
</protein>
<evidence type="ECO:0000313" key="1">
    <source>
        <dbReference type="EMBL" id="DAF96465.1"/>
    </source>
</evidence>
<sequence length="36" mass="4283">MISVLSLIDKKIIPEKKEKEQELRIMQPGQSVRNRF</sequence>
<dbReference type="EMBL" id="BK016115">
    <property type="protein sequence ID" value="DAF96465.1"/>
    <property type="molecule type" value="Genomic_DNA"/>
</dbReference>
<name>A0A8S5UPP0_9CAUD</name>
<accession>A0A8S5UPP0</accession>